<dbReference type="EMBL" id="UOFF01000175">
    <property type="protein sequence ID" value="VAW56080.1"/>
    <property type="molecule type" value="Genomic_DNA"/>
</dbReference>
<dbReference type="Gene3D" id="3.40.50.970">
    <property type="match status" value="2"/>
</dbReference>
<sequence length="550" mass="60986">MKIKVSDLIVKYLERLGVETIFGMPGAHILPVYDSLYHSTIQTVLAKHEQGAAFMAGGCARASNKISACITTAGPGATNLVTGIANAYADKLPIIIITGEAPTYIFGKGGLQESSGEGGSIDQYALFQGITRYNKVIERTDYLENVLNQVSKILLSDSSGPVLLSFPYNIQKEMIEEDILDSIITQRHITAIRNHSLPVEDFTQLLTAAKKPVIIAGFGCIKANAQREIKTLSDQLNIPVTTSLKGKGVIDEKSSLSLGSLGVTSYSNARKYIIEQADLLIFLGAGFNERTSYLWDKTLLKNKKIIQIDTSQEQLEKVFKADLPILGDIKQVLAGVLDILKTQNIPRKLVEKIGYDISDETDAEHFNERFGLIKHFFKELEGHFSQGMMVFDDNIIFAQNFFNASNNHKYYSNSGISSLGHAIPAAIGARFSIKHPALAILGDGGFQMCCMELMTAVNYNIPITVIMFNNATMGLIRKNQFQQYEKRFIDCDFINPDYQLLAQSFGINYKKVETESDLDGLFTQLDCDNAINLIEIMIDKDLFPTYSSKR</sequence>
<gene>
    <name evidence="7" type="ORF">MNBD_GAMMA07-1628</name>
</gene>
<dbReference type="SUPFAM" id="SSF52518">
    <property type="entry name" value="Thiamin diphosphate-binding fold (THDP-binding)"/>
    <property type="match status" value="2"/>
</dbReference>
<dbReference type="InterPro" id="IPR012001">
    <property type="entry name" value="Thiamin_PyroP_enz_TPP-bd_dom"/>
</dbReference>
<dbReference type="GO" id="GO:0009099">
    <property type="term" value="P:L-valine biosynthetic process"/>
    <property type="evidence" value="ECO:0007669"/>
    <property type="project" value="TreeGrafter"/>
</dbReference>
<feature type="domain" description="Thiamine pyrophosphate enzyme N-terminal TPP-binding" evidence="6">
    <location>
        <begin position="4"/>
        <end position="113"/>
    </location>
</feature>
<dbReference type="InterPro" id="IPR012000">
    <property type="entry name" value="Thiamin_PyroP_enz_cen_dom"/>
</dbReference>
<feature type="domain" description="Thiamine pyrophosphate enzyme central" evidence="4">
    <location>
        <begin position="200"/>
        <end position="334"/>
    </location>
</feature>
<dbReference type="InterPro" id="IPR029035">
    <property type="entry name" value="DHS-like_NAD/FAD-binding_dom"/>
</dbReference>
<dbReference type="GO" id="GO:0050660">
    <property type="term" value="F:flavin adenine dinucleotide binding"/>
    <property type="evidence" value="ECO:0007669"/>
    <property type="project" value="TreeGrafter"/>
</dbReference>
<reference evidence="7" key="1">
    <citation type="submission" date="2018-06" db="EMBL/GenBank/DDBJ databases">
        <authorList>
            <person name="Zhirakovskaya E."/>
        </authorList>
    </citation>
    <scope>NUCLEOTIDE SEQUENCE</scope>
</reference>
<dbReference type="CDD" id="cd07035">
    <property type="entry name" value="TPP_PYR_POX_like"/>
    <property type="match status" value="1"/>
</dbReference>
<dbReference type="SUPFAM" id="SSF52467">
    <property type="entry name" value="DHS-like NAD/FAD-binding domain"/>
    <property type="match status" value="1"/>
</dbReference>
<evidence type="ECO:0000313" key="7">
    <source>
        <dbReference type="EMBL" id="VAW56080.1"/>
    </source>
</evidence>
<protein>
    <submittedName>
        <fullName evidence="7">Acetolactate synthase large subunit</fullName>
        <ecNumber evidence="7">2.2.1.6</ecNumber>
    </submittedName>
</protein>
<evidence type="ECO:0000259" key="5">
    <source>
        <dbReference type="Pfam" id="PF02775"/>
    </source>
</evidence>
<dbReference type="InterPro" id="IPR011766">
    <property type="entry name" value="TPP_enzyme_TPP-bd"/>
</dbReference>
<dbReference type="FunFam" id="3.40.50.970:FF:000007">
    <property type="entry name" value="Acetolactate synthase"/>
    <property type="match status" value="1"/>
</dbReference>
<dbReference type="Pfam" id="PF02776">
    <property type="entry name" value="TPP_enzyme_N"/>
    <property type="match status" value="1"/>
</dbReference>
<dbReference type="InterPro" id="IPR029061">
    <property type="entry name" value="THDP-binding"/>
</dbReference>
<dbReference type="EC" id="2.2.1.6" evidence="7"/>
<keyword evidence="2 3" id="KW-0786">Thiamine pyrophosphate</keyword>
<dbReference type="GO" id="GO:0003984">
    <property type="term" value="F:acetolactate synthase activity"/>
    <property type="evidence" value="ECO:0007669"/>
    <property type="project" value="UniProtKB-EC"/>
</dbReference>
<dbReference type="PANTHER" id="PTHR18968">
    <property type="entry name" value="THIAMINE PYROPHOSPHATE ENZYMES"/>
    <property type="match status" value="1"/>
</dbReference>
<evidence type="ECO:0000259" key="4">
    <source>
        <dbReference type="Pfam" id="PF00205"/>
    </source>
</evidence>
<accession>A0A3B0WU84</accession>
<dbReference type="GO" id="GO:0009097">
    <property type="term" value="P:isoleucine biosynthetic process"/>
    <property type="evidence" value="ECO:0007669"/>
    <property type="project" value="TreeGrafter"/>
</dbReference>
<comment type="similarity">
    <text evidence="1 3">Belongs to the TPP enzyme family.</text>
</comment>
<evidence type="ECO:0000256" key="3">
    <source>
        <dbReference type="RuleBase" id="RU362132"/>
    </source>
</evidence>
<name>A0A3B0WU84_9ZZZZ</name>
<dbReference type="PANTHER" id="PTHR18968:SF13">
    <property type="entry name" value="ACETOLACTATE SYNTHASE CATALYTIC SUBUNIT, MITOCHONDRIAL"/>
    <property type="match status" value="1"/>
</dbReference>
<dbReference type="GO" id="GO:0030976">
    <property type="term" value="F:thiamine pyrophosphate binding"/>
    <property type="evidence" value="ECO:0007669"/>
    <property type="project" value="InterPro"/>
</dbReference>
<keyword evidence="7" id="KW-0808">Transferase</keyword>
<proteinExistence type="inferred from homology"/>
<dbReference type="CDD" id="cd00568">
    <property type="entry name" value="TPP_enzymes"/>
    <property type="match status" value="1"/>
</dbReference>
<dbReference type="GO" id="GO:0005948">
    <property type="term" value="C:acetolactate synthase complex"/>
    <property type="evidence" value="ECO:0007669"/>
    <property type="project" value="TreeGrafter"/>
</dbReference>
<dbReference type="Pfam" id="PF02775">
    <property type="entry name" value="TPP_enzyme_C"/>
    <property type="match status" value="1"/>
</dbReference>
<dbReference type="InterPro" id="IPR045229">
    <property type="entry name" value="TPP_enz"/>
</dbReference>
<evidence type="ECO:0000256" key="2">
    <source>
        <dbReference type="ARBA" id="ARBA00023052"/>
    </source>
</evidence>
<evidence type="ECO:0000256" key="1">
    <source>
        <dbReference type="ARBA" id="ARBA00007812"/>
    </source>
</evidence>
<evidence type="ECO:0000259" key="6">
    <source>
        <dbReference type="Pfam" id="PF02776"/>
    </source>
</evidence>
<dbReference type="AlphaFoldDB" id="A0A3B0WU84"/>
<dbReference type="GO" id="GO:0000287">
    <property type="term" value="F:magnesium ion binding"/>
    <property type="evidence" value="ECO:0007669"/>
    <property type="project" value="InterPro"/>
</dbReference>
<organism evidence="7">
    <name type="scientific">hydrothermal vent metagenome</name>
    <dbReference type="NCBI Taxonomy" id="652676"/>
    <lineage>
        <taxon>unclassified sequences</taxon>
        <taxon>metagenomes</taxon>
        <taxon>ecological metagenomes</taxon>
    </lineage>
</organism>
<feature type="domain" description="Thiamine pyrophosphate enzyme TPP-binding" evidence="5">
    <location>
        <begin position="397"/>
        <end position="523"/>
    </location>
</feature>
<dbReference type="Gene3D" id="3.40.50.1220">
    <property type="entry name" value="TPP-binding domain"/>
    <property type="match status" value="1"/>
</dbReference>
<dbReference type="Pfam" id="PF00205">
    <property type="entry name" value="TPP_enzyme_M"/>
    <property type="match status" value="1"/>
</dbReference>